<dbReference type="Gene3D" id="1.20.120.160">
    <property type="entry name" value="HPT domain"/>
    <property type="match status" value="1"/>
</dbReference>
<dbReference type="InterPro" id="IPR036641">
    <property type="entry name" value="HPT_dom_sf"/>
</dbReference>
<dbReference type="GO" id="GO:0004672">
    <property type="term" value="F:protein kinase activity"/>
    <property type="evidence" value="ECO:0007669"/>
    <property type="project" value="UniProtKB-ARBA"/>
</dbReference>
<keyword evidence="1" id="KW-0902">Two-component regulatory system</keyword>
<proteinExistence type="predicted"/>
<sequence>MGLDAVVEGYVAAMRPKGEAFAEALKAWCAAPAAARDGLVFDVHKFAGSAGSAGFARLSAVATLIEISLRALPAGAPDPRDVALIGCLCEDFAEEVAALVPARSALLTGDETPVHAPFSAPARVILAGLPTAAAAVLTYLIEQRLGFAFPLADPAALADVPPGRAPDLAVVGAPVEGVGFPVVVFAPARLSALTAAWPMG</sequence>
<protein>
    <recommendedName>
        <fullName evidence="2">HPt domain-containing protein</fullName>
    </recommendedName>
</protein>
<dbReference type="SUPFAM" id="SSF47226">
    <property type="entry name" value="Histidine-containing phosphotransfer domain, HPT domain"/>
    <property type="match status" value="1"/>
</dbReference>
<organism evidence="3">
    <name type="scientific">uncultured Alphaproteobacteria bacterium</name>
    <dbReference type="NCBI Taxonomy" id="91750"/>
    <lineage>
        <taxon>Bacteria</taxon>
        <taxon>Pseudomonadati</taxon>
        <taxon>Pseudomonadota</taxon>
        <taxon>Alphaproteobacteria</taxon>
        <taxon>environmental samples</taxon>
    </lineage>
</organism>
<dbReference type="EMBL" id="FLUO01000001">
    <property type="protein sequence ID" value="SBV96300.1"/>
    <property type="molecule type" value="Genomic_DNA"/>
</dbReference>
<name>A0A212JA23_9PROT</name>
<dbReference type="AlphaFoldDB" id="A0A212JA23"/>
<dbReference type="InterPro" id="IPR008207">
    <property type="entry name" value="Sig_transdc_His_kin_Hpt_dom"/>
</dbReference>
<gene>
    <name evidence="3" type="ORF">KL86APRO_10742</name>
</gene>
<feature type="domain" description="HPt" evidence="2">
    <location>
        <begin position="14"/>
        <end position="88"/>
    </location>
</feature>
<evidence type="ECO:0000256" key="1">
    <source>
        <dbReference type="ARBA" id="ARBA00023012"/>
    </source>
</evidence>
<reference evidence="3" key="1">
    <citation type="submission" date="2016-04" db="EMBL/GenBank/DDBJ databases">
        <authorList>
            <person name="Evans L.H."/>
            <person name="Alamgir A."/>
            <person name="Owens N."/>
            <person name="Weber N.D."/>
            <person name="Virtaneva K."/>
            <person name="Barbian K."/>
            <person name="Babar A."/>
            <person name="Rosenke K."/>
        </authorList>
    </citation>
    <scope>NUCLEOTIDE SEQUENCE</scope>
    <source>
        <strain evidence="3">86</strain>
    </source>
</reference>
<accession>A0A212JA23</accession>
<dbReference type="GO" id="GO:0000160">
    <property type="term" value="P:phosphorelay signal transduction system"/>
    <property type="evidence" value="ECO:0007669"/>
    <property type="project" value="UniProtKB-KW"/>
</dbReference>
<evidence type="ECO:0000259" key="2">
    <source>
        <dbReference type="Pfam" id="PF01627"/>
    </source>
</evidence>
<dbReference type="Pfam" id="PF01627">
    <property type="entry name" value="Hpt"/>
    <property type="match status" value="1"/>
</dbReference>
<evidence type="ECO:0000313" key="3">
    <source>
        <dbReference type="EMBL" id="SBV96300.1"/>
    </source>
</evidence>